<evidence type="ECO:0000256" key="3">
    <source>
        <dbReference type="ARBA" id="ARBA00022692"/>
    </source>
</evidence>
<evidence type="ECO:0000313" key="9">
    <source>
        <dbReference type="Proteomes" id="UP001153555"/>
    </source>
</evidence>
<dbReference type="GO" id="GO:0015171">
    <property type="term" value="F:amino acid transmembrane transporter activity"/>
    <property type="evidence" value="ECO:0007669"/>
    <property type="project" value="TreeGrafter"/>
</dbReference>
<dbReference type="Gene3D" id="1.20.1740.10">
    <property type="entry name" value="Amino acid/polyamine transporter I"/>
    <property type="match status" value="1"/>
</dbReference>
<protein>
    <submittedName>
        <fullName evidence="8">Cationic amino acid transporter 6- chloroplastic</fullName>
    </submittedName>
</protein>
<evidence type="ECO:0000256" key="5">
    <source>
        <dbReference type="ARBA" id="ARBA00023136"/>
    </source>
</evidence>
<dbReference type="PANTHER" id="PTHR43243">
    <property type="entry name" value="INNER MEMBRANE TRANSPORTER YGJI-RELATED"/>
    <property type="match status" value="1"/>
</dbReference>
<feature type="transmembrane region" description="Helical" evidence="6">
    <location>
        <begin position="126"/>
        <end position="145"/>
    </location>
</feature>
<evidence type="ECO:0000256" key="1">
    <source>
        <dbReference type="ARBA" id="ARBA00004141"/>
    </source>
</evidence>
<dbReference type="AlphaFoldDB" id="A0A9N7MLI6"/>
<keyword evidence="7" id="KW-0732">Signal</keyword>
<accession>A0A9N7MLI6</accession>
<feature type="signal peptide" evidence="7">
    <location>
        <begin position="1"/>
        <end position="24"/>
    </location>
</feature>
<name>A0A9N7MLI6_STRHE</name>
<feature type="transmembrane region" description="Helical" evidence="6">
    <location>
        <begin position="42"/>
        <end position="61"/>
    </location>
</feature>
<evidence type="ECO:0000256" key="7">
    <source>
        <dbReference type="SAM" id="SignalP"/>
    </source>
</evidence>
<dbReference type="EMBL" id="CACSLK010012206">
    <property type="protein sequence ID" value="CAA0814388.1"/>
    <property type="molecule type" value="Genomic_DNA"/>
</dbReference>
<comment type="similarity">
    <text evidence="2">Belongs to the amino acid-polyamine-organocation (APC) superfamily. Cationic amino acid transporter (CAT) (TC 2.A.3.3) family.</text>
</comment>
<evidence type="ECO:0000256" key="2">
    <source>
        <dbReference type="ARBA" id="ARBA00008572"/>
    </source>
</evidence>
<evidence type="ECO:0000313" key="8">
    <source>
        <dbReference type="EMBL" id="CAA0814388.1"/>
    </source>
</evidence>
<keyword evidence="5 6" id="KW-0472">Membrane</keyword>
<evidence type="ECO:0000256" key="4">
    <source>
        <dbReference type="ARBA" id="ARBA00022989"/>
    </source>
</evidence>
<keyword evidence="3 6" id="KW-0812">Transmembrane</keyword>
<reference evidence="8" key="1">
    <citation type="submission" date="2019-12" db="EMBL/GenBank/DDBJ databases">
        <authorList>
            <person name="Scholes J."/>
        </authorList>
    </citation>
    <scope>NUCLEOTIDE SEQUENCE</scope>
</reference>
<dbReference type="Proteomes" id="UP001153555">
    <property type="component" value="Unassembled WGS sequence"/>
</dbReference>
<dbReference type="OrthoDB" id="3900342at2759"/>
<proteinExistence type="inferred from homology"/>
<evidence type="ECO:0000256" key="6">
    <source>
        <dbReference type="SAM" id="Phobius"/>
    </source>
</evidence>
<keyword evidence="9" id="KW-1185">Reference proteome</keyword>
<gene>
    <name evidence="8" type="ORF">SHERM_14683</name>
</gene>
<dbReference type="Pfam" id="PF13520">
    <property type="entry name" value="AA_permease_2"/>
    <property type="match status" value="1"/>
</dbReference>
<dbReference type="GO" id="GO:0005886">
    <property type="term" value="C:plasma membrane"/>
    <property type="evidence" value="ECO:0007669"/>
    <property type="project" value="TreeGrafter"/>
</dbReference>
<dbReference type="PANTHER" id="PTHR43243:SF41">
    <property type="entry name" value="CATIONIC AMINO ACID TRANSPORTER 7, CHLOROPLASTIC"/>
    <property type="match status" value="1"/>
</dbReference>
<dbReference type="InterPro" id="IPR002293">
    <property type="entry name" value="AA/rel_permease1"/>
</dbReference>
<feature type="transmembrane region" description="Helical" evidence="6">
    <location>
        <begin position="82"/>
        <end position="106"/>
    </location>
</feature>
<comment type="subcellular location">
    <subcellularLocation>
        <location evidence="1">Membrane</location>
        <topology evidence="1">Multi-pass membrane protein</topology>
    </subcellularLocation>
</comment>
<comment type="caution">
    <text evidence="8">The sequence shown here is derived from an EMBL/GenBank/DDBJ whole genome shotgun (WGS) entry which is preliminary data.</text>
</comment>
<feature type="chain" id="PRO_5040419298" evidence="7">
    <location>
        <begin position="25"/>
        <end position="202"/>
    </location>
</feature>
<sequence>MALTILHLSFIVFIIAMGFWRGHTKNFTEPGNQRNAGGFFPFGASGVINGAAVVYLSYIGYDAVSTMAEEVRNPLTDIPVGVSGSVVLVTVLYCLMAASMTALLPYDMIDPEAPFSGAFRGWASNVIGVGASFGIMTSILVAMLGQARYMCVIGRSGVVPKWFARVHPYTSTPLNASLFLGLMQWWAEVWFSDAGFGFGLFG</sequence>
<organism evidence="8 9">
    <name type="scientific">Striga hermonthica</name>
    <name type="common">Purple witchweed</name>
    <name type="synonym">Buchnera hermonthica</name>
    <dbReference type="NCBI Taxonomy" id="68872"/>
    <lineage>
        <taxon>Eukaryota</taxon>
        <taxon>Viridiplantae</taxon>
        <taxon>Streptophyta</taxon>
        <taxon>Embryophyta</taxon>
        <taxon>Tracheophyta</taxon>
        <taxon>Spermatophyta</taxon>
        <taxon>Magnoliopsida</taxon>
        <taxon>eudicotyledons</taxon>
        <taxon>Gunneridae</taxon>
        <taxon>Pentapetalae</taxon>
        <taxon>asterids</taxon>
        <taxon>lamiids</taxon>
        <taxon>Lamiales</taxon>
        <taxon>Orobanchaceae</taxon>
        <taxon>Buchnereae</taxon>
        <taxon>Striga</taxon>
    </lineage>
</organism>
<keyword evidence="4 6" id="KW-1133">Transmembrane helix</keyword>